<gene>
    <name evidence="1" type="ORF">KMW28_27005</name>
</gene>
<protein>
    <submittedName>
        <fullName evidence="1">Uncharacterized protein</fullName>
    </submittedName>
</protein>
<proteinExistence type="predicted"/>
<dbReference type="AlphaFoldDB" id="A0AAX1NAP8"/>
<reference evidence="1 2" key="1">
    <citation type="submission" date="2021-05" db="EMBL/GenBank/DDBJ databases">
        <title>Comparative genomic studies on the polysaccharide-degrading batcterial strains of the Flammeovirga genus.</title>
        <authorList>
            <person name="Zewei F."/>
            <person name="Zheng Z."/>
            <person name="Yu L."/>
            <person name="Ruyue G."/>
            <person name="Yanhong M."/>
            <person name="Yuanyuan C."/>
            <person name="Jingyan G."/>
            <person name="Wenjun H."/>
        </authorList>
    </citation>
    <scope>NUCLEOTIDE SEQUENCE [LARGE SCALE GENOMIC DNA]</scope>
    <source>
        <strain evidence="1 2">NBRC:100898</strain>
    </source>
</reference>
<organism evidence="1 2">
    <name type="scientific">Flammeovirga yaeyamensis</name>
    <dbReference type="NCBI Taxonomy" id="367791"/>
    <lineage>
        <taxon>Bacteria</taxon>
        <taxon>Pseudomonadati</taxon>
        <taxon>Bacteroidota</taxon>
        <taxon>Cytophagia</taxon>
        <taxon>Cytophagales</taxon>
        <taxon>Flammeovirgaceae</taxon>
        <taxon>Flammeovirga</taxon>
    </lineage>
</organism>
<dbReference type="RefSeq" id="WP_169665441.1">
    <property type="nucleotide sequence ID" value="NZ_CP076133.1"/>
</dbReference>
<accession>A0AAX1NAP8</accession>
<evidence type="ECO:0000313" key="1">
    <source>
        <dbReference type="EMBL" id="QWG04549.1"/>
    </source>
</evidence>
<dbReference type="Proteomes" id="UP000678679">
    <property type="component" value="Chromosome 2"/>
</dbReference>
<keyword evidence="2" id="KW-1185">Reference proteome</keyword>
<name>A0AAX1NAP8_9BACT</name>
<dbReference type="EMBL" id="CP076133">
    <property type="protein sequence ID" value="QWG04549.1"/>
    <property type="molecule type" value="Genomic_DNA"/>
</dbReference>
<dbReference type="KEGG" id="fya:KMW28_27005"/>
<evidence type="ECO:0000313" key="2">
    <source>
        <dbReference type="Proteomes" id="UP000678679"/>
    </source>
</evidence>
<sequence>MSLFAYTKLGGKIFVVVDEVNKKLDEFFKERGMIAPQLVKSESGLVEINAAAIQLGGKLAVPEKCDVYLALRDFEPMMQRGESAAANSKLILEHNTAETQEEANKAVLTLSSLLQKKDEAFALAQSTITDLKSENAKLKRMLEQVGASKETIEEVMSVNGYMRVNTVTSLLVQRGFDLEKEHINKLLLILGLVKKYSAYDKGQPTGEAIKEKLIRMSYARTNDEFKDEYEAAKNDTEGVAAGNKYAPTVRWFHGRIVERLYQHIKSSYIGGSTTKKQIDDKYEHLTKHFKRWQDYPLVGSESSVGYYDFETYLNRLATIFDRDSDDLKVLLSHAGILSKRSLEPLKKHRKNNWFILEDDAWKISRNANRCINYRIEHYIHHNTNE</sequence>